<dbReference type="GO" id="GO:0016787">
    <property type="term" value="F:hydrolase activity"/>
    <property type="evidence" value="ECO:0007669"/>
    <property type="project" value="UniProtKB-KW"/>
</dbReference>
<protein>
    <recommendedName>
        <fullName evidence="4">Nudix hydrolase domain-containing protein</fullName>
    </recommendedName>
</protein>
<evidence type="ECO:0000313" key="6">
    <source>
        <dbReference type="Proteomes" id="UP000054099"/>
    </source>
</evidence>
<dbReference type="PANTHER" id="PTHR43046">
    <property type="entry name" value="GDP-MANNOSE MANNOSYL HYDROLASE"/>
    <property type="match status" value="1"/>
</dbReference>
<evidence type="ECO:0000259" key="4">
    <source>
        <dbReference type="PROSITE" id="PS51462"/>
    </source>
</evidence>
<dbReference type="InterPro" id="IPR000086">
    <property type="entry name" value="NUDIX_hydrolase_dom"/>
</dbReference>
<dbReference type="EMBL" id="LNQN01000001">
    <property type="protein sequence ID" value="KSU84506.1"/>
    <property type="molecule type" value="Genomic_DNA"/>
</dbReference>
<gene>
    <name evidence="5" type="ORF">AS030_02865</name>
</gene>
<dbReference type="PRINTS" id="PR00502">
    <property type="entry name" value="NUDIXFAMILY"/>
</dbReference>
<dbReference type="PROSITE" id="PS00893">
    <property type="entry name" value="NUDIX_BOX"/>
    <property type="match status" value="1"/>
</dbReference>
<dbReference type="InterPro" id="IPR020084">
    <property type="entry name" value="NUDIX_hydrolase_CS"/>
</dbReference>
<organism evidence="5 6">
    <name type="scientific">Fictibacillus enclensis</name>
    <dbReference type="NCBI Taxonomy" id="1017270"/>
    <lineage>
        <taxon>Bacteria</taxon>
        <taxon>Bacillati</taxon>
        <taxon>Bacillota</taxon>
        <taxon>Bacilli</taxon>
        <taxon>Bacillales</taxon>
        <taxon>Fictibacillaceae</taxon>
        <taxon>Fictibacillus</taxon>
    </lineage>
</organism>
<dbReference type="PANTHER" id="PTHR43046:SF14">
    <property type="entry name" value="MUTT_NUDIX FAMILY PROTEIN"/>
    <property type="match status" value="1"/>
</dbReference>
<comment type="similarity">
    <text evidence="3">Belongs to the Nudix hydrolase family.</text>
</comment>
<name>A0A0V8JC71_9BACL</name>
<comment type="cofactor">
    <cofactor evidence="1">
        <name>Mg(2+)</name>
        <dbReference type="ChEBI" id="CHEBI:18420"/>
    </cofactor>
</comment>
<reference evidence="5 6" key="1">
    <citation type="journal article" date="2014" name="Antonie Van Leeuwenhoek">
        <title>Fictibacillus enclensis sp. nov., isolated from marine sediment.</title>
        <authorList>
            <person name="Dastager S.G."/>
            <person name="Mawlankar R."/>
            <person name="Srinivasan K."/>
            <person name="Tang S.K."/>
            <person name="Lee J.C."/>
            <person name="Ramana V.V."/>
            <person name="Shouche Y.S."/>
        </authorList>
    </citation>
    <scope>NUCLEOTIDE SEQUENCE [LARGE SCALE GENOMIC DNA]</scope>
    <source>
        <strain evidence="5 6">NIO-1003</strain>
    </source>
</reference>
<sequence length="159" mass="18325">METVCRHVARAVISYQDKILIARLKGAHSFLPGGGVEIGESCEMALQRELFEELGLKSITASRFMGVMEDSYLENEKVIHSVSHVFEVNCPSSELENHYPHPLAKEDHLEFYWLAPTRENLQNHNVLSRSVPELISKFMTEQKSFFFTDMQHLSIKKRM</sequence>
<dbReference type="Gene3D" id="3.90.79.10">
    <property type="entry name" value="Nucleoside Triphosphate Pyrophosphohydrolase"/>
    <property type="match status" value="1"/>
</dbReference>
<dbReference type="InterPro" id="IPR020476">
    <property type="entry name" value="Nudix_hydrolase"/>
</dbReference>
<dbReference type="InterPro" id="IPR015797">
    <property type="entry name" value="NUDIX_hydrolase-like_dom_sf"/>
</dbReference>
<evidence type="ECO:0000256" key="2">
    <source>
        <dbReference type="ARBA" id="ARBA00022801"/>
    </source>
</evidence>
<evidence type="ECO:0000313" key="5">
    <source>
        <dbReference type="EMBL" id="KSU84506.1"/>
    </source>
</evidence>
<dbReference type="AlphaFoldDB" id="A0A0V8JC71"/>
<dbReference type="Pfam" id="PF00293">
    <property type="entry name" value="NUDIX"/>
    <property type="match status" value="1"/>
</dbReference>
<comment type="caution">
    <text evidence="5">The sequence shown here is derived from an EMBL/GenBank/DDBJ whole genome shotgun (WGS) entry which is preliminary data.</text>
</comment>
<dbReference type="Proteomes" id="UP000054099">
    <property type="component" value="Unassembled WGS sequence"/>
</dbReference>
<keyword evidence="2 3" id="KW-0378">Hydrolase</keyword>
<keyword evidence="6" id="KW-1185">Reference proteome</keyword>
<evidence type="ECO:0000256" key="1">
    <source>
        <dbReference type="ARBA" id="ARBA00001946"/>
    </source>
</evidence>
<dbReference type="PROSITE" id="PS51462">
    <property type="entry name" value="NUDIX"/>
    <property type="match status" value="1"/>
</dbReference>
<evidence type="ECO:0000256" key="3">
    <source>
        <dbReference type="RuleBase" id="RU003476"/>
    </source>
</evidence>
<dbReference type="SUPFAM" id="SSF55811">
    <property type="entry name" value="Nudix"/>
    <property type="match status" value="1"/>
</dbReference>
<accession>A0A0V8JC71</accession>
<proteinExistence type="inferred from homology"/>
<feature type="domain" description="Nudix hydrolase" evidence="4">
    <location>
        <begin position="3"/>
        <end position="136"/>
    </location>
</feature>
<dbReference type="RefSeq" id="WP_061968169.1">
    <property type="nucleotide sequence ID" value="NZ_FMAV01000001.1"/>
</dbReference>